<dbReference type="WBParaSite" id="Pan_g9826.t1">
    <property type="protein sequence ID" value="Pan_g9826.t1"/>
    <property type="gene ID" value="Pan_g9826"/>
</dbReference>
<organism evidence="2 3">
    <name type="scientific">Panagrellus redivivus</name>
    <name type="common">Microworm</name>
    <dbReference type="NCBI Taxonomy" id="6233"/>
    <lineage>
        <taxon>Eukaryota</taxon>
        <taxon>Metazoa</taxon>
        <taxon>Ecdysozoa</taxon>
        <taxon>Nematoda</taxon>
        <taxon>Chromadorea</taxon>
        <taxon>Rhabditida</taxon>
        <taxon>Tylenchina</taxon>
        <taxon>Panagrolaimomorpha</taxon>
        <taxon>Panagrolaimoidea</taxon>
        <taxon>Panagrolaimidae</taxon>
        <taxon>Panagrellus</taxon>
    </lineage>
</organism>
<feature type="transmembrane region" description="Helical" evidence="1">
    <location>
        <begin position="24"/>
        <end position="43"/>
    </location>
</feature>
<accession>A0A7E4WDV8</accession>
<proteinExistence type="predicted"/>
<dbReference type="InterPro" id="IPR027417">
    <property type="entry name" value="P-loop_NTPase"/>
</dbReference>
<dbReference type="GO" id="GO:0140359">
    <property type="term" value="F:ABC-type transporter activity"/>
    <property type="evidence" value="ECO:0007669"/>
    <property type="project" value="InterPro"/>
</dbReference>
<protein>
    <submittedName>
        <fullName evidence="3">ABC transporter domain-containing protein</fullName>
    </submittedName>
</protein>
<dbReference type="AlphaFoldDB" id="A0A7E4WDV8"/>
<evidence type="ECO:0000313" key="2">
    <source>
        <dbReference type="Proteomes" id="UP000492821"/>
    </source>
</evidence>
<evidence type="ECO:0000256" key="1">
    <source>
        <dbReference type="SAM" id="Phobius"/>
    </source>
</evidence>
<dbReference type="InterPro" id="IPR026082">
    <property type="entry name" value="ABCA"/>
</dbReference>
<reference evidence="3" key="2">
    <citation type="submission" date="2020-10" db="UniProtKB">
        <authorList>
            <consortium name="WormBaseParasite"/>
        </authorList>
    </citation>
    <scope>IDENTIFICATION</scope>
</reference>
<keyword evidence="1" id="KW-0812">Transmembrane</keyword>
<feature type="transmembrane region" description="Helical" evidence="1">
    <location>
        <begin position="387"/>
        <end position="410"/>
    </location>
</feature>
<evidence type="ECO:0000313" key="3">
    <source>
        <dbReference type="WBParaSite" id="Pan_g9826.t1"/>
    </source>
</evidence>
<dbReference type="Proteomes" id="UP000492821">
    <property type="component" value="Unassembled WGS sequence"/>
</dbReference>
<keyword evidence="2" id="KW-1185">Reference proteome</keyword>
<feature type="transmembrane region" description="Helical" evidence="1">
    <location>
        <begin position="296"/>
        <end position="321"/>
    </location>
</feature>
<feature type="transmembrane region" description="Helical" evidence="1">
    <location>
        <begin position="250"/>
        <end position="275"/>
    </location>
</feature>
<dbReference type="GO" id="GO:0005319">
    <property type="term" value="F:lipid transporter activity"/>
    <property type="evidence" value="ECO:0007669"/>
    <property type="project" value="TreeGrafter"/>
</dbReference>
<reference evidence="2" key="1">
    <citation type="journal article" date="2013" name="Genetics">
        <title>The draft genome and transcriptome of Panagrellus redivivus are shaped by the harsh demands of a free-living lifestyle.</title>
        <authorList>
            <person name="Srinivasan J."/>
            <person name="Dillman A.R."/>
            <person name="Macchietto M.G."/>
            <person name="Heikkinen L."/>
            <person name="Lakso M."/>
            <person name="Fracchia K.M."/>
            <person name="Antoshechkin I."/>
            <person name="Mortazavi A."/>
            <person name="Wong G."/>
            <person name="Sternberg P.W."/>
        </authorList>
    </citation>
    <scope>NUCLEOTIDE SEQUENCE [LARGE SCALE GENOMIC DNA]</scope>
    <source>
        <strain evidence="2">MT8872</strain>
    </source>
</reference>
<feature type="transmembrane region" description="Helical" evidence="1">
    <location>
        <begin position="327"/>
        <end position="344"/>
    </location>
</feature>
<keyword evidence="1" id="KW-1133">Transmembrane helix</keyword>
<name>A0A7E4WDV8_PANRE</name>
<dbReference type="PANTHER" id="PTHR19229:SF271">
    <property type="entry name" value="ABC TRANSPORTER CED-7"/>
    <property type="match status" value="1"/>
</dbReference>
<sequence length="539" mass="61559">MPVLRHVGILVWKNLIVLKRSKKWLFFELALGLLFIPYLFIILKVERNTKTNIKIYDPINITGDYRDINRDIPYISPIYSRVCSNETTINIGFAYPNTINDTVMHLFEKRYANEDSRYKVVPHKFNSLKDMRAVLHNISTLMCGNYIGGIYISKLNISARQFSYRIFVPDKGSDWHTNKFWPDGGPYGDSSAKLATFTGIIPQPPPYWTSGFLSFQRALDAIFLEMVGKPTDTPIQLNRFPTPSFQKNGALVLISSFRFFSMSFLFVYRVVGVLLHTTKEIVSEKESGIRTHLLHISLFLIVPFCMVFGIAVVLICILVSVCSRRSSVAIMAILLIWFGMYKLDDYLDLTRTRVKSCFLGSLNVYTAFKLVIHLNWLNMFAESTVSFSIGCAFLMLIVDVFLLLVLIYYFDNVWPTDDSPRKHPLFFLPCIGKPDLAVEFDFIPTHDDDTDSAPYLSIYDEADISVRKVTKIYETGQVAVDGLSFDSYRGQLTVLLGHNGTRLSTIERGQLSRLCQGMNYRKCEESFPLADMDTIPSLP</sequence>
<dbReference type="GO" id="GO:0016020">
    <property type="term" value="C:membrane"/>
    <property type="evidence" value="ECO:0007669"/>
    <property type="project" value="InterPro"/>
</dbReference>
<dbReference type="SUPFAM" id="SSF52540">
    <property type="entry name" value="P-loop containing nucleoside triphosphate hydrolases"/>
    <property type="match status" value="1"/>
</dbReference>
<keyword evidence="1" id="KW-0472">Membrane</keyword>
<feature type="transmembrane region" description="Helical" evidence="1">
    <location>
        <begin position="356"/>
        <end position="375"/>
    </location>
</feature>
<dbReference type="PANTHER" id="PTHR19229">
    <property type="entry name" value="ATP-BINDING CASSETTE TRANSPORTER SUBFAMILY A ABCA"/>
    <property type="match status" value="1"/>
</dbReference>